<dbReference type="NCBIfam" id="NF005710">
    <property type="entry name" value="PRK07522.1"/>
    <property type="match status" value="1"/>
</dbReference>
<dbReference type="PROSITE" id="PS00759">
    <property type="entry name" value="ARGE_DAPE_CPG2_2"/>
    <property type="match status" value="1"/>
</dbReference>
<dbReference type="GO" id="GO:0006526">
    <property type="term" value="P:L-arginine biosynthetic process"/>
    <property type="evidence" value="ECO:0007669"/>
    <property type="project" value="UniProtKB-KW"/>
</dbReference>
<keyword evidence="7 11" id="KW-0378">Hydrolase</keyword>
<dbReference type="PATRIC" id="fig|28092.6.peg.973"/>
<keyword evidence="6" id="KW-0479">Metal-binding</keyword>
<dbReference type="InterPro" id="IPR010169">
    <property type="entry name" value="AcOrn-deacetyl"/>
</dbReference>
<keyword evidence="3" id="KW-0963">Cytoplasm</keyword>
<dbReference type="Pfam" id="PF07687">
    <property type="entry name" value="M20_dimer"/>
    <property type="match status" value="1"/>
</dbReference>
<dbReference type="NCBIfam" id="TIGR01892">
    <property type="entry name" value="AcOrn-deacetyl"/>
    <property type="match status" value="1"/>
</dbReference>
<name>A0A0F5K3V0_9BURK</name>
<keyword evidence="8" id="KW-0862">Zinc</keyword>
<dbReference type="EMBL" id="LAQU01000003">
    <property type="protein sequence ID" value="KKB64773.1"/>
    <property type="molecule type" value="Genomic_DNA"/>
</dbReference>
<dbReference type="InterPro" id="IPR002933">
    <property type="entry name" value="Peptidase_M20"/>
</dbReference>
<gene>
    <name evidence="11" type="ORF">WM40_04120</name>
</gene>
<comment type="cofactor">
    <cofactor evidence="1">
        <name>Zn(2+)</name>
        <dbReference type="ChEBI" id="CHEBI:29105"/>
    </cofactor>
</comment>
<evidence type="ECO:0000256" key="3">
    <source>
        <dbReference type="ARBA" id="ARBA00022490"/>
    </source>
</evidence>
<comment type="similarity">
    <text evidence="2">Belongs to the peptidase M20A family. ArgE subfamily.</text>
</comment>
<evidence type="ECO:0000256" key="8">
    <source>
        <dbReference type="ARBA" id="ARBA00022833"/>
    </source>
</evidence>
<keyword evidence="12" id="KW-1185">Reference proteome</keyword>
<comment type="caution">
    <text evidence="11">The sequence shown here is derived from an EMBL/GenBank/DDBJ whole genome shotgun (WGS) entry which is preliminary data.</text>
</comment>
<organism evidence="11 12">
    <name type="scientific">Robbsia andropogonis</name>
    <dbReference type="NCBI Taxonomy" id="28092"/>
    <lineage>
        <taxon>Bacteria</taxon>
        <taxon>Pseudomonadati</taxon>
        <taxon>Pseudomonadota</taxon>
        <taxon>Betaproteobacteria</taxon>
        <taxon>Burkholderiales</taxon>
        <taxon>Burkholderiaceae</taxon>
        <taxon>Robbsia</taxon>
    </lineage>
</organism>
<evidence type="ECO:0000259" key="10">
    <source>
        <dbReference type="Pfam" id="PF07687"/>
    </source>
</evidence>
<dbReference type="Proteomes" id="UP000033618">
    <property type="component" value="Unassembled WGS sequence"/>
</dbReference>
<dbReference type="GO" id="GO:0008777">
    <property type="term" value="F:acetylornithine deacetylase activity"/>
    <property type="evidence" value="ECO:0007669"/>
    <property type="project" value="UniProtKB-EC"/>
</dbReference>
<keyword evidence="9" id="KW-0170">Cobalt</keyword>
<dbReference type="Pfam" id="PF01546">
    <property type="entry name" value="Peptidase_M20"/>
    <property type="match status" value="1"/>
</dbReference>
<dbReference type="SUPFAM" id="SSF55031">
    <property type="entry name" value="Bacterial exopeptidase dimerisation domain"/>
    <property type="match status" value="1"/>
</dbReference>
<dbReference type="InterPro" id="IPR001261">
    <property type="entry name" value="ArgE/DapE_CS"/>
</dbReference>
<dbReference type="InterPro" id="IPR036264">
    <property type="entry name" value="Bact_exopeptidase_dim_dom"/>
</dbReference>
<evidence type="ECO:0000256" key="4">
    <source>
        <dbReference type="ARBA" id="ARBA00022571"/>
    </source>
</evidence>
<sequence>MVATAKRILRDLVAFPTISRQPNLPLITYIRDYLESQGITSRLVAHADGTRANLYATIGPTDRGGICLSGHADVVPVTGQPWTSDPFTLIERDGLLVGRGAADMKGYIACVLACVPFFKDTINAIPLHIAVSYDEEIGCVGIRDLLAELAVDAAKPIGCIIGEPTGMRVAMAHKGKHSYRCGVRGLAGHSSQPETGVNAIEYAAELVSHLRGIGAGIRRDGPFNDAFAPSYTTIQTGTIRGGVAVNVVPDQCDFDFEIRYLPEDSADTHVAKLKAFALKQLLADMQATYNGADIAFTQLSAYPGLRNDNDAPARQLKSLCSHALGFAALADHTVAFGTEGGLYQEIGVPTLICGPGSIDQAHKADEFVAISQMEACCVFLQRLANGLARD</sequence>
<evidence type="ECO:0000313" key="12">
    <source>
        <dbReference type="Proteomes" id="UP000033618"/>
    </source>
</evidence>
<dbReference type="STRING" id="28092.WM40_04120"/>
<protein>
    <submittedName>
        <fullName evidence="11">Acetylornithine deacetylase</fullName>
        <ecNumber evidence="11">3.5.1.16</ecNumber>
    </submittedName>
</protein>
<keyword evidence="5" id="KW-0028">Amino-acid biosynthesis</keyword>
<evidence type="ECO:0000256" key="7">
    <source>
        <dbReference type="ARBA" id="ARBA00022801"/>
    </source>
</evidence>
<dbReference type="PANTHER" id="PTHR43808">
    <property type="entry name" value="ACETYLORNITHINE DEACETYLASE"/>
    <property type="match status" value="1"/>
</dbReference>
<evidence type="ECO:0000256" key="1">
    <source>
        <dbReference type="ARBA" id="ARBA00001947"/>
    </source>
</evidence>
<dbReference type="Gene3D" id="3.40.630.10">
    <property type="entry name" value="Zn peptidases"/>
    <property type="match status" value="1"/>
</dbReference>
<dbReference type="InterPro" id="IPR050072">
    <property type="entry name" value="Peptidase_M20A"/>
</dbReference>
<dbReference type="SUPFAM" id="SSF53187">
    <property type="entry name" value="Zn-dependent exopeptidases"/>
    <property type="match status" value="1"/>
</dbReference>
<evidence type="ECO:0000256" key="2">
    <source>
        <dbReference type="ARBA" id="ARBA00005691"/>
    </source>
</evidence>
<evidence type="ECO:0000256" key="9">
    <source>
        <dbReference type="ARBA" id="ARBA00023285"/>
    </source>
</evidence>
<dbReference type="GO" id="GO:0046872">
    <property type="term" value="F:metal ion binding"/>
    <property type="evidence" value="ECO:0007669"/>
    <property type="project" value="UniProtKB-KW"/>
</dbReference>
<dbReference type="Gene3D" id="3.30.70.360">
    <property type="match status" value="1"/>
</dbReference>
<reference evidence="11 12" key="1">
    <citation type="submission" date="2015-03" db="EMBL/GenBank/DDBJ databases">
        <title>Draft Genome Sequence of Burkholderia andropogonis type strain ICMP2807, isolated from Sorghum bicolor.</title>
        <authorList>
            <person name="Lopes-Santos L."/>
            <person name="Castro D.B."/>
            <person name="Ottoboni L.M."/>
            <person name="Park D."/>
            <person name="Weirc B.S."/>
            <person name="Destefano S.A."/>
        </authorList>
    </citation>
    <scope>NUCLEOTIDE SEQUENCE [LARGE SCALE GENOMIC DNA]</scope>
    <source>
        <strain evidence="11 12">ICMP2807</strain>
    </source>
</reference>
<evidence type="ECO:0000256" key="5">
    <source>
        <dbReference type="ARBA" id="ARBA00022605"/>
    </source>
</evidence>
<proteinExistence type="inferred from homology"/>
<dbReference type="AlphaFoldDB" id="A0A0F5K3V0"/>
<evidence type="ECO:0000313" key="11">
    <source>
        <dbReference type="EMBL" id="KKB64773.1"/>
    </source>
</evidence>
<dbReference type="EC" id="3.5.1.16" evidence="11"/>
<evidence type="ECO:0000256" key="6">
    <source>
        <dbReference type="ARBA" id="ARBA00022723"/>
    </source>
</evidence>
<dbReference type="CDD" id="cd03894">
    <property type="entry name" value="M20_ArgE"/>
    <property type="match status" value="1"/>
</dbReference>
<keyword evidence="4" id="KW-0055">Arginine biosynthesis</keyword>
<dbReference type="PANTHER" id="PTHR43808:SF31">
    <property type="entry name" value="N-ACETYL-L-CITRULLINE DEACETYLASE"/>
    <property type="match status" value="1"/>
</dbReference>
<feature type="domain" description="Peptidase M20 dimerisation" evidence="10">
    <location>
        <begin position="172"/>
        <end position="281"/>
    </location>
</feature>
<dbReference type="InterPro" id="IPR011650">
    <property type="entry name" value="Peptidase_M20_dimer"/>
</dbReference>
<accession>A0A0F5K3V0</accession>